<dbReference type="InterPro" id="IPR020904">
    <property type="entry name" value="Sc_DH/Rdtase_CS"/>
</dbReference>
<dbReference type="GO" id="GO:0004316">
    <property type="term" value="F:3-oxoacyl-[acyl-carrier-protein] reductase (NADPH) activity"/>
    <property type="evidence" value="ECO:0007669"/>
    <property type="project" value="UniProtKB-EC"/>
</dbReference>
<sequence length="278" mass="29559">MLNDTNLVLIGASGAIGGNFLAAALERNARVVNLGRNAPAQAGVRHLDADIASLASLQAAADQAFDELGRVDIVINFAGTHHKPMDFLRDDAEELLSEFDRVIAVNLRGAFVITQVLGRRLLAQRHGHLIHLASNASRLSLYGSYGYNASKHGLEGLIKTAAAQFAPHGVRVNGVAPGTVETALNRHLLRDPADGKPTPRAASILAHTPTKRFASLDGITETLLATCVPQRHLTGNLIFCDDGYNVEGHSWPEGNRAVYDSSAAVDALYQRLQGGAPA</sequence>
<dbReference type="EC" id="1.1.1.100" evidence="3"/>
<keyword evidence="3" id="KW-0560">Oxidoreductase</keyword>
<comment type="similarity">
    <text evidence="1 2">Belongs to the short-chain dehydrogenases/reductases (SDR) family.</text>
</comment>
<dbReference type="InterPro" id="IPR036291">
    <property type="entry name" value="NAD(P)-bd_dom_sf"/>
</dbReference>
<dbReference type="PRINTS" id="PR00081">
    <property type="entry name" value="GDHRDH"/>
</dbReference>
<dbReference type="PRINTS" id="PR00080">
    <property type="entry name" value="SDRFAMILY"/>
</dbReference>
<keyword evidence="4" id="KW-1185">Reference proteome</keyword>
<dbReference type="PROSITE" id="PS00061">
    <property type="entry name" value="ADH_SHORT"/>
    <property type="match status" value="1"/>
</dbReference>
<dbReference type="RefSeq" id="WP_310330076.1">
    <property type="nucleotide sequence ID" value="NZ_JAVDXV010000006.1"/>
</dbReference>
<name>A0ABU2A9R1_9BURK</name>
<dbReference type="EMBL" id="JAVDXV010000006">
    <property type="protein sequence ID" value="MDR7333937.1"/>
    <property type="molecule type" value="Genomic_DNA"/>
</dbReference>
<comment type="caution">
    <text evidence="3">The sequence shown here is derived from an EMBL/GenBank/DDBJ whole genome shotgun (WGS) entry which is preliminary data.</text>
</comment>
<gene>
    <name evidence="3" type="ORF">J2X21_003089</name>
</gene>
<organism evidence="3 4">
    <name type="scientific">Roseateles asaccharophilus</name>
    <dbReference type="NCBI Taxonomy" id="582607"/>
    <lineage>
        <taxon>Bacteria</taxon>
        <taxon>Pseudomonadati</taxon>
        <taxon>Pseudomonadota</taxon>
        <taxon>Betaproteobacteria</taxon>
        <taxon>Burkholderiales</taxon>
        <taxon>Sphaerotilaceae</taxon>
        <taxon>Roseateles</taxon>
    </lineage>
</organism>
<dbReference type="PANTHER" id="PTHR42760">
    <property type="entry name" value="SHORT-CHAIN DEHYDROGENASES/REDUCTASES FAMILY MEMBER"/>
    <property type="match status" value="1"/>
</dbReference>
<protein>
    <submittedName>
        <fullName evidence="3">3-oxoacyl-[acyl-carrier protein] reductase</fullName>
        <ecNumber evidence="3">1.1.1.100</ecNumber>
    </submittedName>
</protein>
<proteinExistence type="inferred from homology"/>
<evidence type="ECO:0000256" key="1">
    <source>
        <dbReference type="ARBA" id="ARBA00006484"/>
    </source>
</evidence>
<reference evidence="3 4" key="1">
    <citation type="submission" date="2023-07" db="EMBL/GenBank/DDBJ databases">
        <title>Sorghum-associated microbial communities from plants grown in Nebraska, USA.</title>
        <authorList>
            <person name="Schachtman D."/>
        </authorList>
    </citation>
    <scope>NUCLEOTIDE SEQUENCE [LARGE SCALE GENOMIC DNA]</scope>
    <source>
        <strain evidence="3 4">BE316</strain>
    </source>
</reference>
<accession>A0ABU2A9R1</accession>
<evidence type="ECO:0000313" key="4">
    <source>
        <dbReference type="Proteomes" id="UP001180825"/>
    </source>
</evidence>
<dbReference type="Gene3D" id="3.40.50.720">
    <property type="entry name" value="NAD(P)-binding Rossmann-like Domain"/>
    <property type="match status" value="1"/>
</dbReference>
<evidence type="ECO:0000256" key="2">
    <source>
        <dbReference type="RuleBase" id="RU000363"/>
    </source>
</evidence>
<dbReference type="InterPro" id="IPR002347">
    <property type="entry name" value="SDR_fam"/>
</dbReference>
<dbReference type="SUPFAM" id="SSF51735">
    <property type="entry name" value="NAD(P)-binding Rossmann-fold domains"/>
    <property type="match status" value="1"/>
</dbReference>
<evidence type="ECO:0000313" key="3">
    <source>
        <dbReference type="EMBL" id="MDR7333937.1"/>
    </source>
</evidence>
<dbReference type="Proteomes" id="UP001180825">
    <property type="component" value="Unassembled WGS sequence"/>
</dbReference>
<dbReference type="Pfam" id="PF00106">
    <property type="entry name" value="adh_short"/>
    <property type="match status" value="1"/>
</dbReference>
<dbReference type="CDD" id="cd05233">
    <property type="entry name" value="SDR_c"/>
    <property type="match status" value="1"/>
</dbReference>